<sequence>MASNDQHRLWDNLVESIEDTMCRYDPIEFCEKLMEVEIDRPIPKPSFKGRCPRTKEAICESMMRTVNQVAPQLSPGLTLQKCDPVDEDGTSLFESTMVLLDNDVVQSTTWTNRKTALWDIKHVDVHISVSADPSDDKGVSSRAYKTQVLGQLASHAAYVMCRQHRTHFFTIYVCGRYVRFFRWDRASVFHSEPFDYRKDPHILAEFLFRYARMTRAARGWDVSVRFASVSDGLRLCDAARPYNLEATDIDRVPPVPETILDESRSCGPYLLFTMKSGTDGLIAPDSAATNHAEAQLQEHTIIFQDPFWYNGEVLTQRNTRVYIGLDTVTNELVSIKDFWRAGHLNSEATVYRKLYSEEYPERQFLPRTSFAGNADGETVQQAPLKDSDVWVSDEKSYFHERMVQEVVYDLKTFVNSRELVQAIRDAISVCIAVYLRFHILHRDISPGNIMLSKAGRAILNDWDHCFFLDPDCLNDDKSNRTGTWVTMSVNLLQDPDSTHTILDDLEAFFWTLLFTVFRCEQNTFSSRVFAMFHEKKSVPGSYAVGGKRKEAFLTCDNTKGEFESRPLGILVNNLRAFWADILRQRREGGDEWRATFQRLLSDPSEILAFFDEVLAMQDWPEHDKMRMDLYSLFNANETIGSKLTSSMTYPREPSESQSGEQGSNDDELDWKVKQELSESVRLTDEPERQELPDQGIADEAAVDVILAEEESIDVPLAVTARKRRRENVENEEPEAPVKKAKVKRGPRKRNADVLGERPNQQLRRSRRNLGRE</sequence>
<feature type="region of interest" description="Disordered" evidence="1">
    <location>
        <begin position="715"/>
        <end position="772"/>
    </location>
</feature>
<dbReference type="InterPro" id="IPR040976">
    <property type="entry name" value="Pkinase_fungal"/>
</dbReference>
<dbReference type="PANTHER" id="PTHR38248:SF2">
    <property type="entry name" value="FUNK1 11"/>
    <property type="match status" value="1"/>
</dbReference>
<reference evidence="3 4" key="1">
    <citation type="submission" date="2018-11" db="EMBL/GenBank/DDBJ databases">
        <title>Genome assembly of Steccherinum ochraceum LE-BIN_3174, the white-rot fungus of the Steccherinaceae family (The Residual Polyporoid clade, Polyporales, Basidiomycota).</title>
        <authorList>
            <person name="Fedorova T.V."/>
            <person name="Glazunova O.A."/>
            <person name="Landesman E.O."/>
            <person name="Moiseenko K.V."/>
            <person name="Psurtseva N.V."/>
            <person name="Savinova O.S."/>
            <person name="Shakhova N.V."/>
            <person name="Tyazhelova T.V."/>
            <person name="Vasina D.V."/>
        </authorList>
    </citation>
    <scope>NUCLEOTIDE SEQUENCE [LARGE SCALE GENOMIC DNA]</scope>
    <source>
        <strain evidence="3 4">LE-BIN_3174</strain>
    </source>
</reference>
<feature type="compositionally biased region" description="Basic and acidic residues" evidence="1">
    <location>
        <begin position="669"/>
        <end position="691"/>
    </location>
</feature>
<dbReference type="SUPFAM" id="SSF56112">
    <property type="entry name" value="Protein kinase-like (PK-like)"/>
    <property type="match status" value="1"/>
</dbReference>
<proteinExistence type="predicted"/>
<evidence type="ECO:0000259" key="2">
    <source>
        <dbReference type="Pfam" id="PF17667"/>
    </source>
</evidence>
<dbReference type="Proteomes" id="UP000292702">
    <property type="component" value="Unassembled WGS sequence"/>
</dbReference>
<evidence type="ECO:0000256" key="1">
    <source>
        <dbReference type="SAM" id="MobiDB-lite"/>
    </source>
</evidence>
<dbReference type="Gene3D" id="1.10.510.10">
    <property type="entry name" value="Transferase(Phosphotransferase) domain 1"/>
    <property type="match status" value="1"/>
</dbReference>
<gene>
    <name evidence="3" type="ORF">EIP91_006015</name>
</gene>
<evidence type="ECO:0000313" key="4">
    <source>
        <dbReference type="Proteomes" id="UP000292702"/>
    </source>
</evidence>
<dbReference type="OrthoDB" id="2797568at2759"/>
<accession>A0A4R0RH72</accession>
<feature type="domain" description="Fungal-type protein kinase" evidence="2">
    <location>
        <begin position="398"/>
        <end position="515"/>
    </location>
</feature>
<keyword evidence="4" id="KW-1185">Reference proteome</keyword>
<feature type="region of interest" description="Disordered" evidence="1">
    <location>
        <begin position="644"/>
        <end position="697"/>
    </location>
</feature>
<feature type="compositionally biased region" description="Basic residues" evidence="1">
    <location>
        <begin position="738"/>
        <end position="748"/>
    </location>
</feature>
<dbReference type="Pfam" id="PF17667">
    <property type="entry name" value="Pkinase_fungal"/>
    <property type="match status" value="2"/>
</dbReference>
<name>A0A4R0RH72_9APHY</name>
<organism evidence="3 4">
    <name type="scientific">Steccherinum ochraceum</name>
    <dbReference type="NCBI Taxonomy" id="92696"/>
    <lineage>
        <taxon>Eukaryota</taxon>
        <taxon>Fungi</taxon>
        <taxon>Dikarya</taxon>
        <taxon>Basidiomycota</taxon>
        <taxon>Agaricomycotina</taxon>
        <taxon>Agaricomycetes</taxon>
        <taxon>Polyporales</taxon>
        <taxon>Steccherinaceae</taxon>
        <taxon>Steccherinum</taxon>
    </lineage>
</organism>
<dbReference type="AlphaFoldDB" id="A0A4R0RH72"/>
<feature type="compositionally biased region" description="Basic residues" evidence="1">
    <location>
        <begin position="763"/>
        <end position="772"/>
    </location>
</feature>
<dbReference type="PANTHER" id="PTHR38248">
    <property type="entry name" value="FUNK1 6"/>
    <property type="match status" value="1"/>
</dbReference>
<comment type="caution">
    <text evidence="3">The sequence shown here is derived from an EMBL/GenBank/DDBJ whole genome shotgun (WGS) entry which is preliminary data.</text>
</comment>
<dbReference type="EMBL" id="RWJN01000323">
    <property type="protein sequence ID" value="TCD63088.1"/>
    <property type="molecule type" value="Genomic_DNA"/>
</dbReference>
<feature type="domain" description="Fungal-type protein kinase" evidence="2">
    <location>
        <begin position="112"/>
        <end position="354"/>
    </location>
</feature>
<evidence type="ECO:0000313" key="3">
    <source>
        <dbReference type="EMBL" id="TCD63088.1"/>
    </source>
</evidence>
<dbReference type="InterPro" id="IPR011009">
    <property type="entry name" value="Kinase-like_dom_sf"/>
</dbReference>
<protein>
    <recommendedName>
        <fullName evidence="2">Fungal-type protein kinase domain-containing protein</fullName>
    </recommendedName>
</protein>